<gene>
    <name evidence="2" type="ORF">UFOPK3772_02322</name>
</gene>
<dbReference type="InterPro" id="IPR059026">
    <property type="entry name" value="LpqB_N"/>
</dbReference>
<dbReference type="InterPro" id="IPR018910">
    <property type="entry name" value="LpqB_C"/>
</dbReference>
<accession>A0A6J7L3V6</accession>
<evidence type="ECO:0000313" key="2">
    <source>
        <dbReference type="EMBL" id="CAB4962691.1"/>
    </source>
</evidence>
<protein>
    <submittedName>
        <fullName evidence="2">Unannotated protein</fullName>
    </submittedName>
</protein>
<dbReference type="Pfam" id="PF10646">
    <property type="entry name" value="Germane"/>
    <property type="match status" value="1"/>
</dbReference>
<sequence length="578" mass="59522">MMGGSLVGRLGLVGAAVPLMLLVGCGTMSSSIVAQVPTSGPIQQGDQISTDREDQFIRVIARGPSPGMMPADIVRGFLDASASFDGDHAVARQYLTDQANFLWDPSSGVAVYEGAGVVSAFGGRATLSASEAGRISTIGHYDVSAPGSELRSTFDLVREDDEWRISRAPSGLILSLADVDRSFRSLSVYFFDPTFSTLVPDPRMVPVLGPGQATTLVKYLVDGPSEWLLPAVRTGFPDGVGLGIESVPIESGVAVVDLTPNAQLAGDSARQALSQQLIWTLRQVPDVAAVSITSLGQPLSVPGVASPQPRDSWPGVDPGGVPPGSSGYVARSSSVARMFAGTTRPVLGGAGDGQVSFVDIAVSRASDFIAGIDAQGGLWRGPLGPGRPLTQLVAGASLSNPVFDRSGVLWVIDADEGLGLVRPDGTRASIRVTGLEGRTIIRSATPSRDGTRAALVVQSGPRTSLLLGRIVRSGPGGEISIDDPIRVESKLTEVIDVAWSGADSIAVLGSVEAGALEVFDIDLARGSVAALGSPEAPLSIAAAPGLPMLAGGADGQIYELNAGSWRSRANGTSPAYPN</sequence>
<evidence type="ECO:0000259" key="1">
    <source>
        <dbReference type="SMART" id="SM00909"/>
    </source>
</evidence>
<dbReference type="SUPFAM" id="SSF69322">
    <property type="entry name" value="Tricorn protease domain 2"/>
    <property type="match status" value="1"/>
</dbReference>
<feature type="domain" description="GerMN" evidence="1">
    <location>
        <begin position="213"/>
        <end position="303"/>
    </location>
</feature>
<proteinExistence type="predicted"/>
<dbReference type="InterPro" id="IPR019606">
    <property type="entry name" value="GerMN"/>
</dbReference>
<reference evidence="2" key="1">
    <citation type="submission" date="2020-05" db="EMBL/GenBank/DDBJ databases">
        <authorList>
            <person name="Chiriac C."/>
            <person name="Salcher M."/>
            <person name="Ghai R."/>
            <person name="Kavagutti S V."/>
        </authorList>
    </citation>
    <scope>NUCLEOTIDE SEQUENCE</scope>
</reference>
<dbReference type="Pfam" id="PF10647">
    <property type="entry name" value="Gmad1"/>
    <property type="match status" value="1"/>
</dbReference>
<dbReference type="EMBL" id="CAFBNE010000084">
    <property type="protein sequence ID" value="CAB4962691.1"/>
    <property type="molecule type" value="Genomic_DNA"/>
</dbReference>
<organism evidence="2">
    <name type="scientific">freshwater metagenome</name>
    <dbReference type="NCBI Taxonomy" id="449393"/>
    <lineage>
        <taxon>unclassified sequences</taxon>
        <taxon>metagenomes</taxon>
        <taxon>ecological metagenomes</taxon>
    </lineage>
</organism>
<dbReference type="AlphaFoldDB" id="A0A6J7L3V6"/>
<dbReference type="SMART" id="SM00909">
    <property type="entry name" value="Germane"/>
    <property type="match status" value="1"/>
</dbReference>
<dbReference type="Pfam" id="PF25976">
    <property type="entry name" value="LpqB_N"/>
    <property type="match status" value="1"/>
</dbReference>
<name>A0A6J7L3V6_9ZZZZ</name>